<dbReference type="Pfam" id="PF00571">
    <property type="entry name" value="CBS"/>
    <property type="match status" value="2"/>
</dbReference>
<sequence>MKPDTIIRNIMTTDLVTVRPDQPVKFVQDLFRENDFHHLPVTMPGGQLAGIISKEDVFKLAYVLSLQTTGRTYSEKEYTALKAADIMTRYPVTLDPDDTVGLAADIFLANKFHALPIVEDNELIGLITTHDLLAFSFGEAEPAKTEAAFEE</sequence>
<dbReference type="SMART" id="SM00116">
    <property type="entry name" value="CBS"/>
    <property type="match status" value="2"/>
</dbReference>
<feature type="domain" description="CBS" evidence="3">
    <location>
        <begin position="87"/>
        <end position="145"/>
    </location>
</feature>
<dbReference type="SUPFAM" id="SSF54631">
    <property type="entry name" value="CBS-domain pair"/>
    <property type="match status" value="1"/>
</dbReference>
<keyword evidence="5" id="KW-1185">Reference proteome</keyword>
<evidence type="ECO:0000313" key="4">
    <source>
        <dbReference type="EMBL" id="TXB66324.1"/>
    </source>
</evidence>
<dbReference type="OrthoDB" id="1119899at2"/>
<name>A0A5C6RW96_9BACT</name>
<evidence type="ECO:0000313" key="5">
    <source>
        <dbReference type="Proteomes" id="UP000321580"/>
    </source>
</evidence>
<dbReference type="EMBL" id="VOOR01000008">
    <property type="protein sequence ID" value="TXB66324.1"/>
    <property type="molecule type" value="Genomic_DNA"/>
</dbReference>
<dbReference type="CDD" id="cd04584">
    <property type="entry name" value="CBS_pair_AcuB_like"/>
    <property type="match status" value="1"/>
</dbReference>
<evidence type="ECO:0000259" key="3">
    <source>
        <dbReference type="PROSITE" id="PS51371"/>
    </source>
</evidence>
<dbReference type="PROSITE" id="PS51371">
    <property type="entry name" value="CBS"/>
    <property type="match status" value="2"/>
</dbReference>
<feature type="domain" description="CBS" evidence="3">
    <location>
        <begin position="11"/>
        <end position="68"/>
    </location>
</feature>
<proteinExistence type="predicted"/>
<keyword evidence="1 2" id="KW-0129">CBS domain</keyword>
<organism evidence="4 5">
    <name type="scientific">Phaeodactylibacter luteus</name>
    <dbReference type="NCBI Taxonomy" id="1564516"/>
    <lineage>
        <taxon>Bacteria</taxon>
        <taxon>Pseudomonadati</taxon>
        <taxon>Bacteroidota</taxon>
        <taxon>Saprospiria</taxon>
        <taxon>Saprospirales</taxon>
        <taxon>Haliscomenobacteraceae</taxon>
        <taxon>Phaeodactylibacter</taxon>
    </lineage>
</organism>
<comment type="caution">
    <text evidence="4">The sequence shown here is derived from an EMBL/GenBank/DDBJ whole genome shotgun (WGS) entry which is preliminary data.</text>
</comment>
<protein>
    <submittedName>
        <fullName evidence="4">CBS domain-containing protein</fullName>
    </submittedName>
</protein>
<accession>A0A5C6RW96</accession>
<evidence type="ECO:0000256" key="1">
    <source>
        <dbReference type="ARBA" id="ARBA00023122"/>
    </source>
</evidence>
<dbReference type="Proteomes" id="UP000321580">
    <property type="component" value="Unassembled WGS sequence"/>
</dbReference>
<dbReference type="PANTHER" id="PTHR43080">
    <property type="entry name" value="CBS DOMAIN-CONTAINING PROTEIN CBSX3, MITOCHONDRIAL"/>
    <property type="match status" value="1"/>
</dbReference>
<dbReference type="InterPro" id="IPR046342">
    <property type="entry name" value="CBS_dom_sf"/>
</dbReference>
<dbReference type="AlphaFoldDB" id="A0A5C6RW96"/>
<evidence type="ECO:0000256" key="2">
    <source>
        <dbReference type="PROSITE-ProRule" id="PRU00703"/>
    </source>
</evidence>
<dbReference type="Gene3D" id="3.10.580.10">
    <property type="entry name" value="CBS-domain"/>
    <property type="match status" value="1"/>
</dbReference>
<dbReference type="PANTHER" id="PTHR43080:SF2">
    <property type="entry name" value="CBS DOMAIN-CONTAINING PROTEIN"/>
    <property type="match status" value="1"/>
</dbReference>
<dbReference type="RefSeq" id="WP_147166493.1">
    <property type="nucleotide sequence ID" value="NZ_VOOR01000008.1"/>
</dbReference>
<dbReference type="InterPro" id="IPR051257">
    <property type="entry name" value="Diverse_CBS-Domain"/>
</dbReference>
<gene>
    <name evidence="4" type="ORF">FRY97_05790</name>
</gene>
<reference evidence="4 5" key="1">
    <citation type="submission" date="2019-08" db="EMBL/GenBank/DDBJ databases">
        <title>Genome of Phaeodactylibacter luteus.</title>
        <authorList>
            <person name="Bowman J.P."/>
        </authorList>
    </citation>
    <scope>NUCLEOTIDE SEQUENCE [LARGE SCALE GENOMIC DNA]</scope>
    <source>
        <strain evidence="4 5">KCTC 42180</strain>
    </source>
</reference>
<dbReference type="InterPro" id="IPR000644">
    <property type="entry name" value="CBS_dom"/>
</dbReference>